<feature type="transmembrane region" description="Helical" evidence="1">
    <location>
        <begin position="42"/>
        <end position="65"/>
    </location>
</feature>
<comment type="caution">
    <text evidence="2">The sequence shown here is derived from an EMBL/GenBank/DDBJ whole genome shotgun (WGS) entry which is preliminary data.</text>
</comment>
<organism evidence="2">
    <name type="scientific">bioreactor metagenome</name>
    <dbReference type="NCBI Taxonomy" id="1076179"/>
    <lineage>
        <taxon>unclassified sequences</taxon>
        <taxon>metagenomes</taxon>
        <taxon>ecological metagenomes</taxon>
    </lineage>
</organism>
<keyword evidence="1" id="KW-0472">Membrane</keyword>
<proteinExistence type="predicted"/>
<keyword evidence="1" id="KW-1133">Transmembrane helix</keyword>
<protein>
    <submittedName>
        <fullName evidence="2">Uncharacterized protein</fullName>
    </submittedName>
</protein>
<evidence type="ECO:0000256" key="1">
    <source>
        <dbReference type="SAM" id="Phobius"/>
    </source>
</evidence>
<reference evidence="2" key="1">
    <citation type="submission" date="2019-08" db="EMBL/GenBank/DDBJ databases">
        <authorList>
            <person name="Kucharzyk K."/>
            <person name="Murdoch R.W."/>
            <person name="Higgins S."/>
            <person name="Loffler F."/>
        </authorList>
    </citation>
    <scope>NUCLEOTIDE SEQUENCE</scope>
</reference>
<dbReference type="AlphaFoldDB" id="A0A645I656"/>
<dbReference type="EMBL" id="VSSQ01106830">
    <property type="protein sequence ID" value="MPN46282.1"/>
    <property type="molecule type" value="Genomic_DNA"/>
</dbReference>
<name>A0A645I656_9ZZZZ</name>
<gene>
    <name evidence="2" type="ORF">SDC9_193867</name>
</gene>
<evidence type="ECO:0000313" key="2">
    <source>
        <dbReference type="EMBL" id="MPN46282.1"/>
    </source>
</evidence>
<keyword evidence="1" id="KW-0812">Transmembrane</keyword>
<accession>A0A645I656</accession>
<sequence>MNWNLLIDIVGVAAKLSIGIDVNNSANKSIKEIMDFLFLPDLLFLLDRLFLFELYFVIMPIPFFFHKFNF</sequence>